<dbReference type="AlphaFoldDB" id="A0AAI9DEJ8"/>
<organism evidence="2">
    <name type="scientific">Providencia stuartii</name>
    <dbReference type="NCBI Taxonomy" id="588"/>
    <lineage>
        <taxon>Bacteria</taxon>
        <taxon>Pseudomonadati</taxon>
        <taxon>Pseudomonadota</taxon>
        <taxon>Gammaproteobacteria</taxon>
        <taxon>Enterobacterales</taxon>
        <taxon>Morganellaceae</taxon>
        <taxon>Providencia</taxon>
    </lineage>
</organism>
<proteinExistence type="predicted"/>
<name>A0AAI9DEJ8_PROST</name>
<evidence type="ECO:0000313" key="2">
    <source>
        <dbReference type="EMBL" id="EMJ5135954.1"/>
    </source>
</evidence>
<dbReference type="Gene3D" id="2.60.40.1090">
    <property type="entry name" value="Fimbrial-type adhesion domain"/>
    <property type="match status" value="1"/>
</dbReference>
<dbReference type="EMBL" id="ABMABF030000015">
    <property type="protein sequence ID" value="EMJ5135954.1"/>
    <property type="molecule type" value="Genomic_DNA"/>
</dbReference>
<dbReference type="GO" id="GO:0009289">
    <property type="term" value="C:pilus"/>
    <property type="evidence" value="ECO:0007669"/>
    <property type="project" value="InterPro"/>
</dbReference>
<dbReference type="InterPro" id="IPR057010">
    <property type="entry name" value="MrpH_C"/>
</dbReference>
<sequence length="343" mass="35268">MKNVLNNGVKSLWFGLILVALAFKAHGSYTMYERSGYPINTTIDVSAATTFQALNSQLFTTITTQTSPHCGSGGSGVRCTFGSTYYNIQYQVWFPGAPEGKPFSYVNSSQNSCSFIVLAGNSNADGWTGKSMNASSADMIGAGGMLYNGTPFTVNKKCSDVTRSDIGILSGEVSGWGFRGVNGDGWVTACGNPCVFGNPVVMMVAVVPGSSNNPTQAVTSVRVDSGANVNTPTEPVSCVLSGDLQIDHGTLGSDNINGNSSSSNLSIDCSASASVTATVVSSTGNNKVDMRGGIVSTITTTPSTVTVSAGSPSSMVLSSTLNSTGNPVAGDYSGSATLIITYR</sequence>
<protein>
    <recommendedName>
        <fullName evidence="1">Fimbrial adhesin MrpH C-terminal domain-containing protein</fullName>
    </recommendedName>
</protein>
<dbReference type="Pfam" id="PF24223">
    <property type="entry name" value="MrpH_C"/>
    <property type="match status" value="1"/>
</dbReference>
<feature type="domain" description="Fimbrial adhesin MrpH C-terminal" evidence="1">
    <location>
        <begin position="241"/>
        <end position="341"/>
    </location>
</feature>
<gene>
    <name evidence="2" type="ORF">RG298_003732</name>
</gene>
<comment type="caution">
    <text evidence="2">The sequence shown here is derived from an EMBL/GenBank/DDBJ whole genome shotgun (WGS) entry which is preliminary data.</text>
</comment>
<accession>A0AAI9DEJ8</accession>
<evidence type="ECO:0000259" key="1">
    <source>
        <dbReference type="Pfam" id="PF24223"/>
    </source>
</evidence>
<dbReference type="GO" id="GO:0007155">
    <property type="term" value="P:cell adhesion"/>
    <property type="evidence" value="ECO:0007669"/>
    <property type="project" value="InterPro"/>
</dbReference>
<reference evidence="2" key="1">
    <citation type="submission" date="2024-02" db="EMBL/GenBank/DDBJ databases">
        <authorList>
            <consortium name="Clinical and Environmental Microbiology Branch: Whole genome sequencing antimicrobial resistance pathogens in the healthcare setting"/>
        </authorList>
    </citation>
    <scope>NUCLEOTIDE SEQUENCE</scope>
    <source>
        <strain evidence="2">2021GO-0154</strain>
    </source>
</reference>
<dbReference type="InterPro" id="IPR036937">
    <property type="entry name" value="Adhesion_dom_fimbrial_sf"/>
</dbReference>